<dbReference type="Proteomes" id="UP000782610">
    <property type="component" value="Unassembled WGS sequence"/>
</dbReference>
<dbReference type="EMBL" id="JACRAF010000061">
    <property type="protein sequence ID" value="MBI4923737.1"/>
    <property type="molecule type" value="Genomic_DNA"/>
</dbReference>
<feature type="signal peptide" evidence="1">
    <location>
        <begin position="1"/>
        <end position="20"/>
    </location>
</feature>
<sequence>MKKILAIAALLIGGTFTTFAQADTILLGDPGYGGTGCPAGTVSATLSPDQQSLSLIFDEYFVEAGGTTNKTFDRKSCNIAIPVHVPQGLSVSVLAIDYRGYNNIPSGARTTFNVEYFFAGVQGPRFAKNFNGPLDSDYLIKNKLTASALVWSACGADVNLRTNSSIRVTTVQNKDALATVDSEDVSAAIIYQLQWKSC</sequence>
<dbReference type="AlphaFoldDB" id="A0A933P0L0"/>
<name>A0A933P0L0_9HYPH</name>
<comment type="caution">
    <text evidence="2">The sequence shown here is derived from an EMBL/GenBank/DDBJ whole genome shotgun (WGS) entry which is preliminary data.</text>
</comment>
<protein>
    <submittedName>
        <fullName evidence="2">DUF4360 domain-containing protein</fullName>
    </submittedName>
</protein>
<feature type="chain" id="PRO_5037089512" evidence="1">
    <location>
        <begin position="21"/>
        <end position="198"/>
    </location>
</feature>
<accession>A0A933P0L0</accession>
<evidence type="ECO:0000313" key="3">
    <source>
        <dbReference type="Proteomes" id="UP000782610"/>
    </source>
</evidence>
<gene>
    <name evidence="2" type="ORF">HY834_18520</name>
</gene>
<dbReference type="PANTHER" id="PTHR38847">
    <property type="match status" value="1"/>
</dbReference>
<proteinExistence type="predicted"/>
<evidence type="ECO:0000256" key="1">
    <source>
        <dbReference type="SAM" id="SignalP"/>
    </source>
</evidence>
<organism evidence="2 3">
    <name type="scientific">Devosia nanyangense</name>
    <dbReference type="NCBI Taxonomy" id="1228055"/>
    <lineage>
        <taxon>Bacteria</taxon>
        <taxon>Pseudomonadati</taxon>
        <taxon>Pseudomonadota</taxon>
        <taxon>Alphaproteobacteria</taxon>
        <taxon>Hyphomicrobiales</taxon>
        <taxon>Devosiaceae</taxon>
        <taxon>Devosia</taxon>
    </lineage>
</organism>
<reference evidence="2" key="1">
    <citation type="submission" date="2020-07" db="EMBL/GenBank/DDBJ databases">
        <title>Huge and variable diversity of episymbiotic CPR bacteria and DPANN archaea in groundwater ecosystems.</title>
        <authorList>
            <person name="He C.Y."/>
            <person name="Keren R."/>
            <person name="Whittaker M."/>
            <person name="Farag I.F."/>
            <person name="Doudna J."/>
            <person name="Cate J.H.D."/>
            <person name="Banfield J.F."/>
        </authorList>
    </citation>
    <scope>NUCLEOTIDE SEQUENCE</scope>
    <source>
        <strain evidence="2">NC_groundwater_1586_Pr3_B-0.1um_66_15</strain>
    </source>
</reference>
<dbReference type="InterPro" id="IPR025649">
    <property type="entry name" value="DUF4360"/>
</dbReference>
<evidence type="ECO:0000313" key="2">
    <source>
        <dbReference type="EMBL" id="MBI4923737.1"/>
    </source>
</evidence>
<dbReference type="PANTHER" id="PTHR38847:SF1">
    <property type="entry name" value="PSEUDOURIDINE SYNTHASE RSUA_RLUA-LIKE DOMAIN-CONTAINING PROTEIN"/>
    <property type="match status" value="1"/>
</dbReference>
<dbReference type="Pfam" id="PF14273">
    <property type="entry name" value="DUF4360"/>
    <property type="match status" value="1"/>
</dbReference>
<keyword evidence="1" id="KW-0732">Signal</keyword>